<protein>
    <recommendedName>
        <fullName evidence="10">Hexosyltransferase</fullName>
        <ecNumber evidence="10">2.4.1.-</ecNumber>
    </recommendedName>
</protein>
<keyword evidence="3 10" id="KW-0328">Glycosyltransferase</keyword>
<comment type="caution">
    <text evidence="11">The sequence shown here is derived from an EMBL/GenBank/DDBJ whole genome shotgun (WGS) entry which is preliminary data.</text>
</comment>
<comment type="similarity">
    <text evidence="2 10">Belongs to the glycosyltransferase 31 family.</text>
</comment>
<reference evidence="11" key="1">
    <citation type="submission" date="2024-06" db="EMBL/GenBank/DDBJ databases">
        <authorList>
            <person name="Liu X."/>
            <person name="Lenzi L."/>
            <person name="Haldenby T S."/>
            <person name="Uol C."/>
        </authorList>
    </citation>
    <scope>NUCLEOTIDE SEQUENCE</scope>
</reference>
<evidence type="ECO:0000256" key="2">
    <source>
        <dbReference type="ARBA" id="ARBA00008661"/>
    </source>
</evidence>
<dbReference type="EMBL" id="CAXLJL010000270">
    <property type="protein sequence ID" value="CAL5135905.1"/>
    <property type="molecule type" value="Genomic_DNA"/>
</dbReference>
<evidence type="ECO:0000313" key="11">
    <source>
        <dbReference type="EMBL" id="CAL5135905.1"/>
    </source>
</evidence>
<keyword evidence="9 10" id="KW-0472">Membrane</keyword>
<evidence type="ECO:0000256" key="3">
    <source>
        <dbReference type="ARBA" id="ARBA00022676"/>
    </source>
</evidence>
<dbReference type="GO" id="GO:0016758">
    <property type="term" value="F:hexosyltransferase activity"/>
    <property type="evidence" value="ECO:0007669"/>
    <property type="project" value="InterPro"/>
</dbReference>
<name>A0AAV2TFH8_CALDB</name>
<evidence type="ECO:0000256" key="10">
    <source>
        <dbReference type="RuleBase" id="RU363063"/>
    </source>
</evidence>
<dbReference type="Gene3D" id="3.90.550.50">
    <property type="match status" value="1"/>
</dbReference>
<evidence type="ECO:0000256" key="9">
    <source>
        <dbReference type="ARBA" id="ARBA00023136"/>
    </source>
</evidence>
<dbReference type="GO" id="GO:0000139">
    <property type="term" value="C:Golgi membrane"/>
    <property type="evidence" value="ECO:0007669"/>
    <property type="project" value="UniProtKB-SubCell"/>
</dbReference>
<evidence type="ECO:0000313" key="12">
    <source>
        <dbReference type="Proteomes" id="UP001497525"/>
    </source>
</evidence>
<keyword evidence="4" id="KW-0808">Transferase</keyword>
<comment type="subcellular location">
    <subcellularLocation>
        <location evidence="1 10">Golgi apparatus membrane</location>
        <topology evidence="1 10">Single-pass type II membrane protein</topology>
    </subcellularLocation>
</comment>
<keyword evidence="6 10" id="KW-0735">Signal-anchor</keyword>
<keyword evidence="7 10" id="KW-1133">Transmembrane helix</keyword>
<dbReference type="Proteomes" id="UP001497525">
    <property type="component" value="Unassembled WGS sequence"/>
</dbReference>
<evidence type="ECO:0000256" key="6">
    <source>
        <dbReference type="ARBA" id="ARBA00022968"/>
    </source>
</evidence>
<dbReference type="InterPro" id="IPR002659">
    <property type="entry name" value="Glyco_trans_31"/>
</dbReference>
<accession>A0AAV2TFH8</accession>
<organism evidence="11 12">
    <name type="scientific">Calicophoron daubneyi</name>
    <name type="common">Rumen fluke</name>
    <name type="synonym">Paramphistomum daubneyi</name>
    <dbReference type="NCBI Taxonomy" id="300641"/>
    <lineage>
        <taxon>Eukaryota</taxon>
        <taxon>Metazoa</taxon>
        <taxon>Spiralia</taxon>
        <taxon>Lophotrochozoa</taxon>
        <taxon>Platyhelminthes</taxon>
        <taxon>Trematoda</taxon>
        <taxon>Digenea</taxon>
        <taxon>Plagiorchiida</taxon>
        <taxon>Pronocephalata</taxon>
        <taxon>Paramphistomoidea</taxon>
        <taxon>Paramphistomidae</taxon>
        <taxon>Calicophoron</taxon>
    </lineage>
</organism>
<evidence type="ECO:0000256" key="5">
    <source>
        <dbReference type="ARBA" id="ARBA00022692"/>
    </source>
</evidence>
<dbReference type="Pfam" id="PF01762">
    <property type="entry name" value="Galactosyl_T"/>
    <property type="match status" value="1"/>
</dbReference>
<dbReference type="AlphaFoldDB" id="A0AAV2TFH8"/>
<feature type="transmembrane region" description="Helical" evidence="10">
    <location>
        <begin position="12"/>
        <end position="30"/>
    </location>
</feature>
<sequence>MRTLVCLLKPLQIRLIAFFIGLPIGLWIIGQSRNRFGLRSVHWRKKDVGTRTPISAGVNLVHKTWPPDDLTDLFRSDLGVYSLSLKPWVTDLKKTNHPRVSHIRLLKALFDSGKINGSNLEKLVWLDTHYRLDGLQPDFQLYPKIMDLRAAVRAIKSGKPTNEHPIYDPELLVIETVNMSCGDPENAAIVGQHSHDCDLVVMVKSCISCQSKRAHARSTYMQKHLWNGLKVEFLFVIGLPFIANSSRWKVEDVEVFTRGQAANETQLKQQRYALFNESNVYKDILVGGFNDNYHNLTTKLIFTFRWASAFCKYCAPIFLYMDDDISVVPEAFVKLVKKLPKDAKREIIGGLPNTWTTVDRPSVNLGLNRHAVTRKSFPWNRLPTFFYGAGYILGSERLLDAAIATAYVKFLKMDDVYLGIIWDKLDYKCIKLPGFKLRLTSALDIENIALTWSKIIDPHVNWKTGRLLRTP</sequence>
<evidence type="ECO:0000256" key="7">
    <source>
        <dbReference type="ARBA" id="ARBA00022989"/>
    </source>
</evidence>
<evidence type="ECO:0000256" key="8">
    <source>
        <dbReference type="ARBA" id="ARBA00023034"/>
    </source>
</evidence>
<evidence type="ECO:0000256" key="4">
    <source>
        <dbReference type="ARBA" id="ARBA00022679"/>
    </source>
</evidence>
<keyword evidence="8 10" id="KW-0333">Golgi apparatus</keyword>
<proteinExistence type="inferred from homology"/>
<dbReference type="PANTHER" id="PTHR11214:SF314">
    <property type="entry name" value="HEXOSYLTRANSFERASE"/>
    <property type="match status" value="1"/>
</dbReference>
<dbReference type="PANTHER" id="PTHR11214">
    <property type="entry name" value="BETA-1,3-N-ACETYLGLUCOSAMINYLTRANSFERASE"/>
    <property type="match status" value="1"/>
</dbReference>
<dbReference type="GO" id="GO:0006493">
    <property type="term" value="P:protein O-linked glycosylation"/>
    <property type="evidence" value="ECO:0007669"/>
    <property type="project" value="TreeGrafter"/>
</dbReference>
<keyword evidence="5 10" id="KW-0812">Transmembrane</keyword>
<gene>
    <name evidence="11" type="ORF">CDAUBV1_LOCUS10010</name>
</gene>
<dbReference type="EC" id="2.4.1.-" evidence="10"/>
<evidence type="ECO:0000256" key="1">
    <source>
        <dbReference type="ARBA" id="ARBA00004323"/>
    </source>
</evidence>